<accession>A0AA39LKZ3</accession>
<evidence type="ECO:0000256" key="7">
    <source>
        <dbReference type="SAM" id="MobiDB-lite"/>
    </source>
</evidence>
<evidence type="ECO:0000313" key="9">
    <source>
        <dbReference type="EMBL" id="KAK0400910.1"/>
    </source>
</evidence>
<dbReference type="SUPFAM" id="SSF56204">
    <property type="entry name" value="Hect, E3 ligase catalytic domain"/>
    <property type="match status" value="1"/>
</dbReference>
<dbReference type="Gene3D" id="3.30.2410.10">
    <property type="entry name" value="Hect, E3 ligase catalytic domain"/>
    <property type="match status" value="1"/>
</dbReference>
<organism evidence="9 10">
    <name type="scientific">Steinernema hermaphroditum</name>
    <dbReference type="NCBI Taxonomy" id="289476"/>
    <lineage>
        <taxon>Eukaryota</taxon>
        <taxon>Metazoa</taxon>
        <taxon>Ecdysozoa</taxon>
        <taxon>Nematoda</taxon>
        <taxon>Chromadorea</taxon>
        <taxon>Rhabditida</taxon>
        <taxon>Tylenchina</taxon>
        <taxon>Panagrolaimomorpha</taxon>
        <taxon>Strongyloidoidea</taxon>
        <taxon>Steinernematidae</taxon>
        <taxon>Steinernema</taxon>
    </lineage>
</organism>
<dbReference type="PANTHER" id="PTHR45670:SF1">
    <property type="entry name" value="E3 UBIQUITIN-PROTEIN LIGASE HECTD1"/>
    <property type="match status" value="1"/>
</dbReference>
<evidence type="ECO:0000259" key="8">
    <source>
        <dbReference type="PROSITE" id="PS50237"/>
    </source>
</evidence>
<comment type="pathway">
    <text evidence="6">Protein modification; protein ubiquitination.</text>
</comment>
<dbReference type="GO" id="GO:0043161">
    <property type="term" value="P:proteasome-mediated ubiquitin-dependent protein catabolic process"/>
    <property type="evidence" value="ECO:0007669"/>
    <property type="project" value="TreeGrafter"/>
</dbReference>
<dbReference type="InterPro" id="IPR035983">
    <property type="entry name" value="Hect_E3_ubiquitin_ligase"/>
</dbReference>
<dbReference type="Gene3D" id="3.30.2160.10">
    <property type="entry name" value="Hect, E3 ligase catalytic domain"/>
    <property type="match status" value="1"/>
</dbReference>
<evidence type="ECO:0000256" key="2">
    <source>
        <dbReference type="ARBA" id="ARBA00006331"/>
    </source>
</evidence>
<evidence type="ECO:0000256" key="1">
    <source>
        <dbReference type="ARBA" id="ARBA00000885"/>
    </source>
</evidence>
<name>A0AA39LKZ3_9BILA</name>
<dbReference type="InterPro" id="IPR016024">
    <property type="entry name" value="ARM-type_fold"/>
</dbReference>
<dbReference type="PROSITE" id="PS50237">
    <property type="entry name" value="HECT"/>
    <property type="match status" value="1"/>
</dbReference>
<dbReference type="Gene3D" id="1.25.10.10">
    <property type="entry name" value="Leucine-rich Repeat Variant"/>
    <property type="match status" value="1"/>
</dbReference>
<dbReference type="PANTHER" id="PTHR45670">
    <property type="entry name" value="E3 UBIQUITIN-PROTEIN LIGASE TRIP12"/>
    <property type="match status" value="1"/>
</dbReference>
<keyword evidence="3 6" id="KW-0808">Transferase</keyword>
<dbReference type="InterPro" id="IPR000569">
    <property type="entry name" value="HECT_dom"/>
</dbReference>
<keyword evidence="10" id="KW-1185">Reference proteome</keyword>
<sequence>MASADMDHDVILQLLQFNDDPEMQITALEHFCMASVGTEASQNPLDFLRLFRPRLFVPALAVILKNPEASLRLLEATTRAFTYYMELDAGVTDQLSRMDDVLQSLNTRLATLVPDSRLSKDTMEQIIKLYDEIARINPRPLYRLNALTPLMGVVCKYADVIYHQRVDMALTVIFRICQVSDPKDEAIVPFARDLTRLLTNTNLKIVENAMKCLTMLVTRFIQKNVDPFKFIKSDNVIENVLNAATLLPDGVNPTVVRHVSQFFVVLYNGPAVVVEEALSCTRLVPFLKTVCELGNDLVLECSRVLSHLVILTSANGYRKSELNFGSPLLPPNREADPIIHLKKSLTHAVLCQILPLVCHMSNKVQAERMRYAFLTYLARSVDSATIDILKAVAESEEFKSDLLSTVQSGFANDEDYVYLEVIFKMLSALVHKRGAVWKELIVRNGLAEKIESISKKPLTLAVPNNQQEPAPLSKSAKSEAKVKSYAEKLWKAISKEASIAEREAVKKFDRLCGEVQETISNGNVIETNLLQKFTESVASGQLTNYELSRSQFVETVGCMVSGNAIGNTEVSMSLLSTVINRIIQVLEAVENFTSNKLFESRVDIAPRLGMSVFISPQRASDNEDLVDLAPKKVMVEMLATVEQLRSTIISRVRPTDDDDDDMAEEDEYDDYDSMDVEDEYDGEEIMGEEGGMGQPEHGEGDGDSFEEYADPMPPNDEEVPEPAGAMERAAVPPPVAVAFQPHATEAQGAGESVSMHVRLQDVLRQSAQLLHRLDEDTMRELLDRHGAVFAPLQDSGYFQSISVRRKYDALSIAANAHLTGRHQHGNHHLRELNIGDIISRNIDAEHPSTSEDGNAPIHLALKVKGPNGFEKTVVLDHDECTVFFALKEVVFKSVQRTMFLDEYKYTLIYSSSPIAGESLKHNVKQTKNTASREDSCHESLKEILDVLRLLNNKYDQLTEFTSQHLDRKVAHVLSDPLVVVGDSLPQWCDMLISKYRFLISLDTRLNHLRATAFGPSRSVVWVQQSQSQSRNRRYIETKYVLKEERIKVARGNNMLASCILPLFQFHAERKAMLDVVFDNEEATGIGPTRELYGITATELQRSELAMWHCDESTDDNNAYVNHPGGLFPAPVPASDTNNLKYFAILGTVLAKALQDGHLVDLPLSLPFLKILVNGCECRDGMLTLNDMMVFHPTMATFLKQLEDGITYKRSSIPQIEDDALILCHKGSASRVDDLGLVFAVNAPSRHFSTSKIDLILDGSKVALTGQNAEQYVEACKKVYLCDGIKAQIAAFRAGFNKVFPVECLRRFTPAELMNALCGERNTNWSREDLINNTVASNGYTRDHPTFQQFVDVLLAITPAEKSTFLHFATGCSTLPPGGFANLKPPLTVVKRVDSGDNSYPSVNTCKHFIKLPEYSSADILRQQLLTAIKVEGFQMN</sequence>
<feature type="active site" description="Glycyl thioester intermediate" evidence="5">
    <location>
        <position position="1405"/>
    </location>
</feature>
<protein>
    <recommendedName>
        <fullName evidence="6">E3 ubiquitin-protein ligase</fullName>
        <ecNumber evidence="6">2.3.2.26</ecNumber>
    </recommendedName>
</protein>
<dbReference type="Proteomes" id="UP001175271">
    <property type="component" value="Unassembled WGS sequence"/>
</dbReference>
<evidence type="ECO:0000256" key="4">
    <source>
        <dbReference type="ARBA" id="ARBA00022786"/>
    </source>
</evidence>
<evidence type="ECO:0000313" key="10">
    <source>
        <dbReference type="Proteomes" id="UP001175271"/>
    </source>
</evidence>
<dbReference type="EC" id="2.3.2.26" evidence="6"/>
<keyword evidence="4 5" id="KW-0833">Ubl conjugation pathway</keyword>
<proteinExistence type="inferred from homology"/>
<comment type="caution">
    <text evidence="9">The sequence shown here is derived from an EMBL/GenBank/DDBJ whole genome shotgun (WGS) entry which is preliminary data.</text>
</comment>
<dbReference type="GO" id="GO:0000209">
    <property type="term" value="P:protein polyubiquitination"/>
    <property type="evidence" value="ECO:0007669"/>
    <property type="project" value="TreeGrafter"/>
</dbReference>
<dbReference type="Gene3D" id="3.90.1750.10">
    <property type="entry name" value="Hect, E3 ligase catalytic domains"/>
    <property type="match status" value="1"/>
</dbReference>
<comment type="similarity">
    <text evidence="2 6">Belongs to the UPL family. K-HECT subfamily.</text>
</comment>
<feature type="compositionally biased region" description="Acidic residues" evidence="7">
    <location>
        <begin position="656"/>
        <end position="687"/>
    </location>
</feature>
<dbReference type="InterPro" id="IPR011989">
    <property type="entry name" value="ARM-like"/>
</dbReference>
<feature type="compositionally biased region" description="Acidic residues" evidence="7">
    <location>
        <begin position="701"/>
        <end position="720"/>
    </location>
</feature>
<comment type="function">
    <text evidence="6">E3 ubiquitin-protein ligase which accepts ubiquitin from an E2 ubiquitin-conjugating enzyme in the form of a thioester and then directly transfers the ubiquitin to targeted substrates.</text>
</comment>
<gene>
    <name evidence="9" type="ORF">QR680_015514</name>
</gene>
<evidence type="ECO:0000256" key="3">
    <source>
        <dbReference type="ARBA" id="ARBA00022679"/>
    </source>
</evidence>
<comment type="catalytic activity">
    <reaction evidence="1 6">
        <text>S-ubiquitinyl-[E2 ubiquitin-conjugating enzyme]-L-cysteine + [acceptor protein]-L-lysine = [E2 ubiquitin-conjugating enzyme]-L-cysteine + N(6)-ubiquitinyl-[acceptor protein]-L-lysine.</text>
        <dbReference type="EC" id="2.3.2.26"/>
    </reaction>
</comment>
<dbReference type="GO" id="GO:0061630">
    <property type="term" value="F:ubiquitin protein ligase activity"/>
    <property type="evidence" value="ECO:0007669"/>
    <property type="project" value="UniProtKB-UniRule"/>
</dbReference>
<feature type="region of interest" description="Disordered" evidence="7">
    <location>
        <begin position="650"/>
        <end position="721"/>
    </location>
</feature>
<evidence type="ECO:0000256" key="6">
    <source>
        <dbReference type="RuleBase" id="RU369009"/>
    </source>
</evidence>
<dbReference type="Pfam" id="PF00632">
    <property type="entry name" value="HECT"/>
    <property type="match status" value="1"/>
</dbReference>
<dbReference type="EMBL" id="JAUCMV010000004">
    <property type="protein sequence ID" value="KAK0400910.1"/>
    <property type="molecule type" value="Genomic_DNA"/>
</dbReference>
<dbReference type="SUPFAM" id="SSF48371">
    <property type="entry name" value="ARM repeat"/>
    <property type="match status" value="1"/>
</dbReference>
<dbReference type="SMART" id="SM00119">
    <property type="entry name" value="HECTc"/>
    <property type="match status" value="1"/>
</dbReference>
<evidence type="ECO:0000256" key="5">
    <source>
        <dbReference type="PROSITE-ProRule" id="PRU00104"/>
    </source>
</evidence>
<dbReference type="InterPro" id="IPR045322">
    <property type="entry name" value="HECTD1/TRIP12-like"/>
</dbReference>
<reference evidence="9" key="1">
    <citation type="submission" date="2023-06" db="EMBL/GenBank/DDBJ databases">
        <title>Genomic analysis of the entomopathogenic nematode Steinernema hermaphroditum.</title>
        <authorList>
            <person name="Schwarz E.M."/>
            <person name="Heppert J.K."/>
            <person name="Baniya A."/>
            <person name="Schwartz H.T."/>
            <person name="Tan C.-H."/>
            <person name="Antoshechkin I."/>
            <person name="Sternberg P.W."/>
            <person name="Goodrich-Blair H."/>
            <person name="Dillman A.R."/>
        </authorList>
    </citation>
    <scope>NUCLEOTIDE SEQUENCE</scope>
    <source>
        <strain evidence="9">PS9179</strain>
        <tissue evidence="9">Whole animal</tissue>
    </source>
</reference>
<feature type="domain" description="HECT" evidence="8">
    <location>
        <begin position="1069"/>
        <end position="1436"/>
    </location>
</feature>